<evidence type="ECO:0000313" key="17">
    <source>
        <dbReference type="Proteomes" id="UP000095602"/>
    </source>
</evidence>
<name>A0A173RBZ2_9FIRM</name>
<dbReference type="EMBL" id="CZAJ01000010">
    <property type="protein sequence ID" value="CUO93384.1"/>
    <property type="molecule type" value="Genomic_DNA"/>
</dbReference>
<evidence type="ECO:0000256" key="1">
    <source>
        <dbReference type="ARBA" id="ARBA00007637"/>
    </source>
</evidence>
<dbReference type="Proteomes" id="UP000260970">
    <property type="component" value="Unassembled WGS sequence"/>
</dbReference>
<reference evidence="7 27" key="3">
    <citation type="journal article" date="2019" name="Nat. Med.">
        <title>A library of human gut bacterial isolates paired with longitudinal multiomics data enables mechanistic microbiome research.</title>
        <authorList>
            <person name="Poyet M."/>
            <person name="Groussin M."/>
            <person name="Gibbons S.M."/>
            <person name="Avila-Pacheco J."/>
            <person name="Jiang X."/>
            <person name="Kearney S.M."/>
            <person name="Perrotta A.R."/>
            <person name="Berdy B."/>
            <person name="Zhao S."/>
            <person name="Lieberman T.D."/>
            <person name="Swanson P.K."/>
            <person name="Smith M."/>
            <person name="Roesemann S."/>
            <person name="Alexander J.E."/>
            <person name="Rich S.A."/>
            <person name="Livny J."/>
            <person name="Vlamakis H."/>
            <person name="Clish C."/>
            <person name="Bullock K."/>
            <person name="Deik A."/>
            <person name="Scott J."/>
            <person name="Pierce K.A."/>
            <person name="Xavier R.J."/>
            <person name="Alm E.J."/>
        </authorList>
    </citation>
    <scope>NUCLEOTIDE SEQUENCE [LARGE SCALE GENOMIC DNA]</scope>
    <source>
        <strain evidence="7 27">BIOML-A11</strain>
    </source>
</reference>
<reference evidence="16 26" key="4">
    <citation type="submission" date="2019-08" db="EMBL/GenBank/DDBJ databases">
        <authorList>
            <person name="Duncan S."/>
            <person name="Walker A."/>
        </authorList>
    </citation>
    <scope>NUCLEOTIDE SEQUENCE [LARGE SCALE GENOMIC DNA]</scope>
    <source>
        <strain evidence="16 26">L2-21</strain>
    </source>
</reference>
<evidence type="ECO:0000313" key="11">
    <source>
        <dbReference type="EMBL" id="RGN25565.1"/>
    </source>
</evidence>
<dbReference type="PANTHER" id="PTHR43000">
    <property type="entry name" value="DTDP-D-GLUCOSE 4,6-DEHYDRATASE-RELATED"/>
    <property type="match status" value="1"/>
</dbReference>
<dbReference type="Proteomes" id="UP000286220">
    <property type="component" value="Unassembled WGS sequence"/>
</dbReference>
<dbReference type="AlphaFoldDB" id="A0A173RBZ2"/>
<dbReference type="EMBL" id="QRPB01000010">
    <property type="protein sequence ID" value="RHL78693.1"/>
    <property type="molecule type" value="Genomic_DNA"/>
</dbReference>
<comment type="similarity">
    <text evidence="1">Belongs to the NAD(P)-dependent epimerase/dehydratase family.</text>
</comment>
<evidence type="ECO:0000313" key="15">
    <source>
        <dbReference type="EMBL" id="RHL78693.1"/>
    </source>
</evidence>
<evidence type="ECO:0000313" key="24">
    <source>
        <dbReference type="Proteomes" id="UP000284296"/>
    </source>
</evidence>
<dbReference type="EMBL" id="JAJCJK010000007">
    <property type="protein sequence ID" value="MCB6938005.1"/>
    <property type="molecule type" value="Genomic_DNA"/>
</dbReference>
<evidence type="ECO:0000313" key="18">
    <source>
        <dbReference type="Proteomes" id="UP000095673"/>
    </source>
</evidence>
<dbReference type="Proteomes" id="UP000266698">
    <property type="component" value="Unassembled WGS sequence"/>
</dbReference>
<dbReference type="EMBL" id="QSOB01000002">
    <property type="protein sequence ID" value="RGI70470.1"/>
    <property type="molecule type" value="Genomic_DNA"/>
</dbReference>
<dbReference type="OrthoDB" id="9811743at2"/>
<dbReference type="InterPro" id="IPR001509">
    <property type="entry name" value="Epimerase_deHydtase"/>
</dbReference>
<dbReference type="EMBL" id="VSTG01000008">
    <property type="protein sequence ID" value="TYL58089.1"/>
    <property type="molecule type" value="Genomic_DNA"/>
</dbReference>
<reference evidence="8" key="7">
    <citation type="submission" date="2020-02" db="EMBL/GenBank/DDBJ databases">
        <authorList>
            <person name="Littmann E."/>
            <person name="Sorbara M."/>
        </authorList>
    </citation>
    <scope>NUCLEOTIDE SEQUENCE</scope>
    <source>
        <strain evidence="8">MSK.16.45</strain>
    </source>
</reference>
<dbReference type="InterPro" id="IPR020904">
    <property type="entry name" value="Sc_DH/Rdtase_CS"/>
</dbReference>
<reference evidence="17 18" key="1">
    <citation type="submission" date="2015-09" db="EMBL/GenBank/DDBJ databases">
        <authorList>
            <consortium name="Pathogen Informatics"/>
        </authorList>
    </citation>
    <scope>NUCLEOTIDE SEQUENCE [LARGE SCALE GENOMIC DNA]</scope>
    <source>
        <strain evidence="4 17">2789STDY5834884</strain>
        <strain evidence="3 18">2789STDY5834968</strain>
    </source>
</reference>
<evidence type="ECO:0000313" key="9">
    <source>
        <dbReference type="EMBL" id="RGI70470.1"/>
    </source>
</evidence>
<dbReference type="SUPFAM" id="SSF51735">
    <property type="entry name" value="NAD(P)-binding Rossmann-fold domains"/>
    <property type="match status" value="1"/>
</dbReference>
<evidence type="ECO:0000313" key="19">
    <source>
        <dbReference type="Proteomes" id="UP000260642"/>
    </source>
</evidence>
<evidence type="ECO:0000313" key="21">
    <source>
        <dbReference type="Proteomes" id="UP000261052"/>
    </source>
</evidence>
<evidence type="ECO:0000313" key="27">
    <source>
        <dbReference type="Proteomes" id="UP000479563"/>
    </source>
</evidence>
<evidence type="ECO:0000313" key="6">
    <source>
        <dbReference type="EMBL" id="MCB6959902.1"/>
    </source>
</evidence>
<dbReference type="Proteomes" id="UP000095673">
    <property type="component" value="Unassembled WGS sequence"/>
</dbReference>
<evidence type="ECO:0000313" key="4">
    <source>
        <dbReference type="EMBL" id="CUO93384.1"/>
    </source>
</evidence>
<dbReference type="EMBL" id="WKQP01000002">
    <property type="protein sequence ID" value="MSC59056.1"/>
    <property type="molecule type" value="Genomic_DNA"/>
</dbReference>
<gene>
    <name evidence="15" type="ORF">DW001_09440</name>
    <name evidence="14" type="ORF">DW912_11775</name>
    <name evidence="13" type="ORF">DWV45_01155</name>
    <name evidence="12" type="ORF">DWX06_07595</name>
    <name evidence="11" type="ORF">DXB72_03440</name>
    <name evidence="10" type="ORF">DXD13_02265</name>
    <name evidence="9" type="ORF">DXD95_02045</name>
    <name evidence="4" type="ORF">ERS852497_01325</name>
    <name evidence="3" type="ORF">ERS852580_00411</name>
    <name evidence="16" type="ORF">FYL37_07715</name>
    <name evidence="8" type="ORF">G4312_04530</name>
    <name evidence="7" type="ORF">GKE07_02215</name>
    <name evidence="5" type="ORF">LIZ56_06210</name>
    <name evidence="6" type="ORF">LIZ82_03165</name>
</gene>
<dbReference type="Proteomes" id="UP001197684">
    <property type="component" value="Unassembled WGS sequence"/>
</dbReference>
<dbReference type="EMBL" id="QSAZ01000001">
    <property type="protein sequence ID" value="RGW89716.1"/>
    <property type="molecule type" value="Genomic_DNA"/>
</dbReference>
<feature type="domain" description="NAD-dependent epimerase/dehydratase" evidence="2">
    <location>
        <begin position="3"/>
        <end position="220"/>
    </location>
</feature>
<dbReference type="EMBL" id="JAAIMP010000004">
    <property type="protein sequence ID" value="NSC76561.1"/>
    <property type="molecule type" value="Genomic_DNA"/>
</dbReference>
<dbReference type="Proteomes" id="UP000324325">
    <property type="component" value="Unassembled WGS sequence"/>
</dbReference>
<evidence type="ECO:0000313" key="22">
    <source>
        <dbReference type="Proteomes" id="UP000266698"/>
    </source>
</evidence>
<reference evidence="8" key="6">
    <citation type="journal article" date="2020" name="Cell Host Microbe">
        <title>Functional and Genomic Variation between Human-Derived Isolates of Lachnospiraceae Reveals Inter- and Intra-Species Diversity.</title>
        <authorList>
            <person name="Sorbara M.T."/>
            <person name="Littmann E.R."/>
            <person name="Fontana E."/>
            <person name="Moody T.U."/>
            <person name="Kohout C.E."/>
            <person name="Gjonbalaj M."/>
            <person name="Eaton V."/>
            <person name="Seok R."/>
            <person name="Leiner I.M."/>
            <person name="Pamer E.G."/>
        </authorList>
    </citation>
    <scope>NUCLEOTIDE SEQUENCE</scope>
    <source>
        <strain evidence="8">MSK.16.45</strain>
    </source>
</reference>
<evidence type="ECO:0000313" key="10">
    <source>
        <dbReference type="EMBL" id="RGK45048.1"/>
    </source>
</evidence>
<evidence type="ECO:0000313" key="20">
    <source>
        <dbReference type="Proteomes" id="UP000260970"/>
    </source>
</evidence>
<evidence type="ECO:0000313" key="23">
    <source>
        <dbReference type="Proteomes" id="UP000283683"/>
    </source>
</evidence>
<evidence type="ECO:0000259" key="2">
    <source>
        <dbReference type="Pfam" id="PF01370"/>
    </source>
</evidence>
<dbReference type="EMBL" id="QSUG01000002">
    <property type="protein sequence ID" value="RGN25565.1"/>
    <property type="molecule type" value="Genomic_DNA"/>
</dbReference>
<reference evidence="19 20" key="2">
    <citation type="submission" date="2018-08" db="EMBL/GenBank/DDBJ databases">
        <title>A genome reference for cultivated species of the human gut microbiota.</title>
        <authorList>
            <person name="Zou Y."/>
            <person name="Xue W."/>
            <person name="Luo G."/>
        </authorList>
    </citation>
    <scope>NUCLEOTIDE SEQUENCE [LARGE SCALE GENOMIC DNA]</scope>
    <source>
        <strain evidence="13 23">AF06-19</strain>
        <strain evidence="12 24">AF18-16LB</strain>
        <strain evidence="15 22">AF36-2BH</strain>
        <strain evidence="14 25">AM42-17AT</strain>
        <strain evidence="11 20">OM05-6AA</strain>
        <strain evidence="10 21">TF11-15AC</strain>
        <strain evidence="9 19">TM10-3</strain>
    </source>
</reference>
<dbReference type="Pfam" id="PF01370">
    <property type="entry name" value="Epimerase"/>
    <property type="match status" value="1"/>
</dbReference>
<dbReference type="EMBL" id="QSFZ01000013">
    <property type="protein sequence ID" value="RHA90603.1"/>
    <property type="molecule type" value="Genomic_DNA"/>
</dbReference>
<reference evidence="16 26" key="5">
    <citation type="submission" date="2019-09" db="EMBL/GenBank/DDBJ databases">
        <title>Strain-level analysis of Eubacterium rectale using genomes from metagenomes.</title>
        <authorList>
            <person name="Karcher N."/>
            <person name="Segata N."/>
        </authorList>
    </citation>
    <scope>NUCLEOTIDE SEQUENCE [LARGE SCALE GENOMIC DNA]</scope>
    <source>
        <strain evidence="16 26">L2-21</strain>
    </source>
</reference>
<evidence type="ECO:0000313" key="14">
    <source>
        <dbReference type="EMBL" id="RHA90603.1"/>
    </source>
</evidence>
<organism evidence="3 18">
    <name type="scientific">Agathobacter rectalis</name>
    <dbReference type="NCBI Taxonomy" id="39491"/>
    <lineage>
        <taxon>Bacteria</taxon>
        <taxon>Bacillati</taxon>
        <taxon>Bacillota</taxon>
        <taxon>Clostridia</taxon>
        <taxon>Lachnospirales</taxon>
        <taxon>Lachnospiraceae</taxon>
        <taxon>Agathobacter</taxon>
    </lineage>
</organism>
<accession>A0A173RBZ2</accession>
<dbReference type="EMBL" id="JAJCJQ010000002">
    <property type="protein sequence ID" value="MCB6959902.1"/>
    <property type="molecule type" value="Genomic_DNA"/>
</dbReference>
<protein>
    <submittedName>
        <fullName evidence="5">NAD(P)-dependent oxidoreductase</fullName>
    </submittedName>
    <submittedName>
        <fullName evidence="7">NAD-dependent epimerase/dehydratase family protein</fullName>
    </submittedName>
    <submittedName>
        <fullName evidence="3">UDP-galactose-4-epimerase</fullName>
    </submittedName>
</protein>
<dbReference type="Proteomes" id="UP000260642">
    <property type="component" value="Unassembled WGS sequence"/>
</dbReference>
<dbReference type="PROSITE" id="PS00061">
    <property type="entry name" value="ADH_SHORT"/>
    <property type="match status" value="1"/>
</dbReference>
<proteinExistence type="inferred from homology"/>
<evidence type="ECO:0000313" key="5">
    <source>
        <dbReference type="EMBL" id="MCB6938005.1"/>
    </source>
</evidence>
<dbReference type="Proteomes" id="UP000283683">
    <property type="component" value="Unassembled WGS sequence"/>
</dbReference>
<dbReference type="EMBL" id="QSQP01000002">
    <property type="protein sequence ID" value="RGK45048.1"/>
    <property type="molecule type" value="Genomic_DNA"/>
</dbReference>
<dbReference type="EMBL" id="CYXM01000001">
    <property type="protein sequence ID" value="CUM75307.1"/>
    <property type="molecule type" value="Genomic_DNA"/>
</dbReference>
<evidence type="ECO:0000313" key="26">
    <source>
        <dbReference type="Proteomes" id="UP000324325"/>
    </source>
</evidence>
<dbReference type="Gene3D" id="3.40.50.720">
    <property type="entry name" value="NAD(P)-binding Rossmann-like Domain"/>
    <property type="match status" value="1"/>
</dbReference>
<evidence type="ECO:0000313" key="12">
    <source>
        <dbReference type="EMBL" id="RGT81565.1"/>
    </source>
</evidence>
<dbReference type="Proteomes" id="UP001193756">
    <property type="component" value="Unassembled WGS sequence"/>
</dbReference>
<evidence type="ECO:0000313" key="25">
    <source>
        <dbReference type="Proteomes" id="UP000286220"/>
    </source>
</evidence>
<dbReference type="RefSeq" id="WP_055237006.1">
    <property type="nucleotide sequence ID" value="NZ_CYXM01000001.1"/>
</dbReference>
<evidence type="ECO:0000313" key="3">
    <source>
        <dbReference type="EMBL" id="CUM75307.1"/>
    </source>
</evidence>
<dbReference type="Proteomes" id="UP000284296">
    <property type="component" value="Unassembled WGS sequence"/>
</dbReference>
<evidence type="ECO:0000313" key="16">
    <source>
        <dbReference type="EMBL" id="TYL58089.1"/>
    </source>
</evidence>
<dbReference type="InterPro" id="IPR036291">
    <property type="entry name" value="NAD(P)-bd_dom_sf"/>
</dbReference>
<sequence>MKVLVTGANGYIGKHVVEALLNKGCDVYAADVRFEGMDERVNKVTAPIFDNPNIFEESGCPDVCIHMAWRDGFVHNSEAHIVDLPKHYAFIKNMLEGGLKQIITMGSMHEVGYWEGAIDENTPTHPSSYYGIAKNALRDISKLLADANGACWQWVRAYYIYGDDLRGSSIFSKIAKADAEGKKTFPFTTGKNKYDFITVDRLADQIAAVACQKEIDGIINCCSGKPVALGEEIEGFIKKKGYSIKLEYGAFPDRPYDSPAVWGDATKINKIMSK</sequence>
<evidence type="ECO:0000313" key="8">
    <source>
        <dbReference type="EMBL" id="NSC76561.1"/>
    </source>
</evidence>
<dbReference type="Proteomes" id="UP000479563">
    <property type="component" value="Unassembled WGS sequence"/>
</dbReference>
<dbReference type="EMBL" id="QRXG01000010">
    <property type="protein sequence ID" value="RGT81565.1"/>
    <property type="molecule type" value="Genomic_DNA"/>
</dbReference>
<dbReference type="Proteomes" id="UP001197741">
    <property type="component" value="Unassembled WGS sequence"/>
</dbReference>
<evidence type="ECO:0000313" key="13">
    <source>
        <dbReference type="EMBL" id="RGW89716.1"/>
    </source>
</evidence>
<dbReference type="Proteomes" id="UP000261052">
    <property type="component" value="Unassembled WGS sequence"/>
</dbReference>
<dbReference type="Proteomes" id="UP000095602">
    <property type="component" value="Unassembled WGS sequence"/>
</dbReference>
<evidence type="ECO:0000313" key="7">
    <source>
        <dbReference type="EMBL" id="MSC59056.1"/>
    </source>
</evidence>
<reference evidence="5" key="8">
    <citation type="submission" date="2021-10" db="EMBL/GenBank/DDBJ databases">
        <title>Collection of gut derived symbiotic bacterial strains cultured from healthy donors.</title>
        <authorList>
            <person name="Lin H."/>
            <person name="Littmann E."/>
            <person name="Kohout C."/>
            <person name="Pamer E.G."/>
        </authorList>
    </citation>
    <scope>NUCLEOTIDE SEQUENCE</scope>
    <source>
        <strain evidence="6">DFI.7.28A</strain>
        <strain evidence="5">DFI.9.42</strain>
    </source>
</reference>